<dbReference type="Gene3D" id="3.60.110.10">
    <property type="entry name" value="Carbon-nitrogen hydrolase"/>
    <property type="match status" value="1"/>
</dbReference>
<dbReference type="InterPro" id="IPR050345">
    <property type="entry name" value="Aliph_Amidase/BUP"/>
</dbReference>
<organism evidence="3 4">
    <name type="scientific">Dactylosporangium cerinum</name>
    <dbReference type="NCBI Taxonomy" id="1434730"/>
    <lineage>
        <taxon>Bacteria</taxon>
        <taxon>Bacillati</taxon>
        <taxon>Actinomycetota</taxon>
        <taxon>Actinomycetes</taxon>
        <taxon>Micromonosporales</taxon>
        <taxon>Micromonosporaceae</taxon>
        <taxon>Dactylosporangium</taxon>
    </lineage>
</organism>
<protein>
    <submittedName>
        <fullName evidence="3">Carbon-nitrogen hydrolase family protein</fullName>
    </submittedName>
</protein>
<accession>A0ABV9WHM6</accession>
<dbReference type="InterPro" id="IPR036526">
    <property type="entry name" value="C-N_Hydrolase_sf"/>
</dbReference>
<comment type="caution">
    <text evidence="3">The sequence shown here is derived from an EMBL/GenBank/DDBJ whole genome shotgun (WGS) entry which is preliminary data.</text>
</comment>
<dbReference type="InterPro" id="IPR003010">
    <property type="entry name" value="C-N_Hydrolase"/>
</dbReference>
<dbReference type="SUPFAM" id="SSF56317">
    <property type="entry name" value="Carbon-nitrogen hydrolase"/>
    <property type="match status" value="1"/>
</dbReference>
<evidence type="ECO:0000313" key="3">
    <source>
        <dbReference type="EMBL" id="MFC5006543.1"/>
    </source>
</evidence>
<gene>
    <name evidence="3" type="ORF">ACFPIJ_53075</name>
</gene>
<keyword evidence="4" id="KW-1185">Reference proteome</keyword>
<dbReference type="Proteomes" id="UP001595912">
    <property type="component" value="Unassembled WGS sequence"/>
</dbReference>
<evidence type="ECO:0000256" key="1">
    <source>
        <dbReference type="ARBA" id="ARBA00022801"/>
    </source>
</evidence>
<sequence length="234" mass="24182">MRETLTIAVAQPVAVAHDVAANAAAHALMVRGAGARVVVFPELSLTGYELDADLVPTDHPGLAPLIDACRETGTLALVGAPVDGPNIATLAVDGHTGRVDVAYRKLYLGGSEVIRFRPAATGPAVVEVDGWRLGLAACKDTSIPAHQTATVALGVDAYVAAMCLFDHERDEQDARGQRIALEHAVFVAFSSFAGSTGDGYDHCAGHSAIWGPDGAVLARAGVEPGQFVTAALRP</sequence>
<dbReference type="RefSeq" id="WP_380127171.1">
    <property type="nucleotide sequence ID" value="NZ_JBHSIU010000105.1"/>
</dbReference>
<dbReference type="Pfam" id="PF00795">
    <property type="entry name" value="CN_hydrolase"/>
    <property type="match status" value="1"/>
</dbReference>
<dbReference type="PANTHER" id="PTHR43674">
    <property type="entry name" value="NITRILASE C965.09-RELATED"/>
    <property type="match status" value="1"/>
</dbReference>
<dbReference type="CDD" id="cd07197">
    <property type="entry name" value="nitrilase"/>
    <property type="match status" value="1"/>
</dbReference>
<name>A0ABV9WHM6_9ACTN</name>
<dbReference type="PROSITE" id="PS50263">
    <property type="entry name" value="CN_HYDROLASE"/>
    <property type="match status" value="1"/>
</dbReference>
<proteinExistence type="predicted"/>
<dbReference type="PANTHER" id="PTHR43674:SF2">
    <property type="entry name" value="BETA-UREIDOPROPIONASE"/>
    <property type="match status" value="1"/>
</dbReference>
<evidence type="ECO:0000313" key="4">
    <source>
        <dbReference type="Proteomes" id="UP001595912"/>
    </source>
</evidence>
<keyword evidence="1 3" id="KW-0378">Hydrolase</keyword>
<evidence type="ECO:0000259" key="2">
    <source>
        <dbReference type="PROSITE" id="PS50263"/>
    </source>
</evidence>
<reference evidence="4" key="1">
    <citation type="journal article" date="2019" name="Int. J. Syst. Evol. Microbiol.">
        <title>The Global Catalogue of Microorganisms (GCM) 10K type strain sequencing project: providing services to taxonomists for standard genome sequencing and annotation.</title>
        <authorList>
            <consortium name="The Broad Institute Genomics Platform"/>
            <consortium name="The Broad Institute Genome Sequencing Center for Infectious Disease"/>
            <person name="Wu L."/>
            <person name="Ma J."/>
        </authorList>
    </citation>
    <scope>NUCLEOTIDE SEQUENCE [LARGE SCALE GENOMIC DNA]</scope>
    <source>
        <strain evidence="4">CGMCC 4.7152</strain>
    </source>
</reference>
<feature type="domain" description="CN hydrolase" evidence="2">
    <location>
        <begin position="5"/>
        <end position="234"/>
    </location>
</feature>
<dbReference type="EMBL" id="JBHSIU010000105">
    <property type="protein sequence ID" value="MFC5006543.1"/>
    <property type="molecule type" value="Genomic_DNA"/>
</dbReference>
<dbReference type="GO" id="GO:0016787">
    <property type="term" value="F:hydrolase activity"/>
    <property type="evidence" value="ECO:0007669"/>
    <property type="project" value="UniProtKB-KW"/>
</dbReference>